<evidence type="ECO:0000313" key="7">
    <source>
        <dbReference type="Proteomes" id="UP001239085"/>
    </source>
</evidence>
<keyword evidence="4 6" id="KW-0067">ATP-binding</keyword>
<comment type="caution">
    <text evidence="6">The sequence shown here is derived from an EMBL/GenBank/DDBJ whole genome shotgun (WGS) entry which is preliminary data.</text>
</comment>
<evidence type="ECO:0000313" key="6">
    <source>
        <dbReference type="EMBL" id="MDQ0642699.1"/>
    </source>
</evidence>
<dbReference type="InterPro" id="IPR027417">
    <property type="entry name" value="P-loop_NTPase"/>
</dbReference>
<comment type="similarity">
    <text evidence="1">Belongs to the ABC transporter superfamily.</text>
</comment>
<dbReference type="PANTHER" id="PTHR43776">
    <property type="entry name" value="TRANSPORT ATP-BINDING PROTEIN"/>
    <property type="match status" value="1"/>
</dbReference>
<feature type="domain" description="ABC transporter" evidence="5">
    <location>
        <begin position="4"/>
        <end position="243"/>
    </location>
</feature>
<organism evidence="6 7">
    <name type="scientific">Microbacterium murale</name>
    <dbReference type="NCBI Taxonomy" id="1081040"/>
    <lineage>
        <taxon>Bacteria</taxon>
        <taxon>Bacillati</taxon>
        <taxon>Actinomycetota</taxon>
        <taxon>Actinomycetes</taxon>
        <taxon>Micrococcales</taxon>
        <taxon>Microbacteriaceae</taxon>
        <taxon>Microbacterium</taxon>
    </lineage>
</organism>
<dbReference type="InterPro" id="IPR003593">
    <property type="entry name" value="AAA+_ATPase"/>
</dbReference>
<dbReference type="SUPFAM" id="SSF52540">
    <property type="entry name" value="P-loop containing nucleoside triphosphate hydrolases"/>
    <property type="match status" value="1"/>
</dbReference>
<evidence type="ECO:0000259" key="5">
    <source>
        <dbReference type="PROSITE" id="PS50893"/>
    </source>
</evidence>
<keyword evidence="3" id="KW-0547">Nucleotide-binding</keyword>
<dbReference type="Pfam" id="PF00005">
    <property type="entry name" value="ABC_tran"/>
    <property type="match status" value="1"/>
</dbReference>
<dbReference type="RefSeq" id="WP_307358668.1">
    <property type="nucleotide sequence ID" value="NZ_JAUSXK010000001.1"/>
</dbReference>
<evidence type="ECO:0000256" key="1">
    <source>
        <dbReference type="ARBA" id="ARBA00005417"/>
    </source>
</evidence>
<evidence type="ECO:0000256" key="2">
    <source>
        <dbReference type="ARBA" id="ARBA00022448"/>
    </source>
</evidence>
<dbReference type="EMBL" id="JAUSXK010000001">
    <property type="protein sequence ID" value="MDQ0642699.1"/>
    <property type="molecule type" value="Genomic_DNA"/>
</dbReference>
<dbReference type="GO" id="GO:0005524">
    <property type="term" value="F:ATP binding"/>
    <property type="evidence" value="ECO:0007669"/>
    <property type="project" value="UniProtKB-KW"/>
</dbReference>
<dbReference type="Gene3D" id="3.40.50.300">
    <property type="entry name" value="P-loop containing nucleotide triphosphate hydrolases"/>
    <property type="match status" value="1"/>
</dbReference>
<dbReference type="InterPro" id="IPR050319">
    <property type="entry name" value="ABC_transp_ATP-bind"/>
</dbReference>
<keyword evidence="7" id="KW-1185">Reference proteome</keyword>
<name>A0ABU0P7R2_9MICO</name>
<dbReference type="PROSITE" id="PS00211">
    <property type="entry name" value="ABC_TRANSPORTER_1"/>
    <property type="match status" value="1"/>
</dbReference>
<gene>
    <name evidence="6" type="ORF">QFZ46_000859</name>
</gene>
<dbReference type="Proteomes" id="UP001239085">
    <property type="component" value="Unassembled WGS sequence"/>
</dbReference>
<sequence length="270" mass="29000">MNALEIENLSVRYGRTTVVDRVSLTVPKGRTVGLVGESGSGKSTIAAAAVGLVRPEAGTIRVDGDLAVGGGALARRARRRMQLVFQDPFSALDPLMPVGDSIAEALRATGRRWSRAERVARVRELLTQVHLDPDRAADRPGAFSGGQRQRITIARALAGEPSVLLADEVTSALDVSVQGAILNLLRELQEELGISMLFISHNLAVVRYISDEVYVMRHGRLVESGPTEALLAEPDDPYTRDLLDAVPVLGERMQFAAGPGGFAQRDQSSI</sequence>
<keyword evidence="2" id="KW-0813">Transport</keyword>
<dbReference type="InterPro" id="IPR017871">
    <property type="entry name" value="ABC_transporter-like_CS"/>
</dbReference>
<dbReference type="PANTHER" id="PTHR43776:SF7">
    <property type="entry name" value="D,D-DIPEPTIDE TRANSPORT ATP-BINDING PROTEIN DDPF-RELATED"/>
    <property type="match status" value="1"/>
</dbReference>
<protein>
    <submittedName>
        <fullName evidence="6">Peptide/nickel transport system ATP-binding protein</fullName>
    </submittedName>
</protein>
<reference evidence="6 7" key="1">
    <citation type="submission" date="2023-07" db="EMBL/GenBank/DDBJ databases">
        <title>Comparative genomics of wheat-associated soil bacteria to identify genetic determinants of phenazine resistance.</title>
        <authorList>
            <person name="Mouncey N."/>
        </authorList>
    </citation>
    <scope>NUCLEOTIDE SEQUENCE [LARGE SCALE GENOMIC DNA]</scope>
    <source>
        <strain evidence="6 7">W2I7</strain>
    </source>
</reference>
<dbReference type="InterPro" id="IPR003439">
    <property type="entry name" value="ABC_transporter-like_ATP-bd"/>
</dbReference>
<proteinExistence type="inferred from homology"/>
<dbReference type="PROSITE" id="PS50893">
    <property type="entry name" value="ABC_TRANSPORTER_2"/>
    <property type="match status" value="1"/>
</dbReference>
<evidence type="ECO:0000256" key="4">
    <source>
        <dbReference type="ARBA" id="ARBA00022840"/>
    </source>
</evidence>
<accession>A0ABU0P7R2</accession>
<dbReference type="CDD" id="cd03257">
    <property type="entry name" value="ABC_NikE_OppD_transporters"/>
    <property type="match status" value="1"/>
</dbReference>
<evidence type="ECO:0000256" key="3">
    <source>
        <dbReference type="ARBA" id="ARBA00022741"/>
    </source>
</evidence>
<dbReference type="SMART" id="SM00382">
    <property type="entry name" value="AAA"/>
    <property type="match status" value="1"/>
</dbReference>